<comment type="caution">
    <text evidence="2">The sequence shown here is derived from an EMBL/GenBank/DDBJ whole genome shotgun (WGS) entry which is preliminary data.</text>
</comment>
<gene>
    <name evidence="2" type="ORF">RchiOBHm_Chr2g0105621</name>
</gene>
<evidence type="ECO:0000313" key="3">
    <source>
        <dbReference type="Proteomes" id="UP000238479"/>
    </source>
</evidence>
<organism evidence="2 3">
    <name type="scientific">Rosa chinensis</name>
    <name type="common">China rose</name>
    <dbReference type="NCBI Taxonomy" id="74649"/>
    <lineage>
        <taxon>Eukaryota</taxon>
        <taxon>Viridiplantae</taxon>
        <taxon>Streptophyta</taxon>
        <taxon>Embryophyta</taxon>
        <taxon>Tracheophyta</taxon>
        <taxon>Spermatophyta</taxon>
        <taxon>Magnoliopsida</taxon>
        <taxon>eudicotyledons</taxon>
        <taxon>Gunneridae</taxon>
        <taxon>Pentapetalae</taxon>
        <taxon>rosids</taxon>
        <taxon>fabids</taxon>
        <taxon>Rosales</taxon>
        <taxon>Rosaceae</taxon>
        <taxon>Rosoideae</taxon>
        <taxon>Rosoideae incertae sedis</taxon>
        <taxon>Rosa</taxon>
    </lineage>
</organism>
<name>A0A2P6RNH6_ROSCH</name>
<reference evidence="2 3" key="1">
    <citation type="journal article" date="2018" name="Nat. Genet.">
        <title>The Rosa genome provides new insights in the design of modern roses.</title>
        <authorList>
            <person name="Bendahmane M."/>
        </authorList>
    </citation>
    <scope>NUCLEOTIDE SEQUENCE [LARGE SCALE GENOMIC DNA]</scope>
    <source>
        <strain evidence="3">cv. Old Blush</strain>
    </source>
</reference>
<dbReference type="Proteomes" id="UP000238479">
    <property type="component" value="Chromosome 2"/>
</dbReference>
<dbReference type="AlphaFoldDB" id="A0A2P6RNH6"/>
<evidence type="ECO:0000313" key="2">
    <source>
        <dbReference type="EMBL" id="PRQ47982.1"/>
    </source>
</evidence>
<dbReference type="Gramene" id="PRQ47982">
    <property type="protein sequence ID" value="PRQ47982"/>
    <property type="gene ID" value="RchiOBHm_Chr2g0105621"/>
</dbReference>
<keyword evidence="3" id="KW-1185">Reference proteome</keyword>
<protein>
    <submittedName>
        <fullName evidence="2">Uncharacterized protein</fullName>
    </submittedName>
</protein>
<sequence length="53" mass="5754">MFAVINSVTKAADRDDAVSHLNSSSPGCRGPNESWNRGARLSTYRRRGSPCTT</sequence>
<feature type="compositionally biased region" description="Basic residues" evidence="1">
    <location>
        <begin position="43"/>
        <end position="53"/>
    </location>
</feature>
<evidence type="ECO:0000256" key="1">
    <source>
        <dbReference type="SAM" id="MobiDB-lite"/>
    </source>
</evidence>
<proteinExistence type="predicted"/>
<accession>A0A2P6RNH6</accession>
<dbReference type="EMBL" id="PDCK01000040">
    <property type="protein sequence ID" value="PRQ47982.1"/>
    <property type="molecule type" value="Genomic_DNA"/>
</dbReference>
<feature type="region of interest" description="Disordered" evidence="1">
    <location>
        <begin position="15"/>
        <end position="53"/>
    </location>
</feature>